<evidence type="ECO:0000256" key="4">
    <source>
        <dbReference type="SAM" id="MobiDB-lite"/>
    </source>
</evidence>
<proteinExistence type="predicted"/>
<feature type="region of interest" description="Disordered" evidence="4">
    <location>
        <begin position="250"/>
        <end position="284"/>
    </location>
</feature>
<dbReference type="PANTHER" id="PTHR20920">
    <property type="entry name" value="RPE-SPONDIN"/>
    <property type="match status" value="1"/>
</dbReference>
<evidence type="ECO:0000256" key="1">
    <source>
        <dbReference type="ARBA" id="ARBA00022729"/>
    </source>
</evidence>
<name>A0AAV2MGF4_KNICA</name>
<keyword evidence="5" id="KW-0812">Transmembrane</keyword>
<feature type="region of interest" description="Disordered" evidence="4">
    <location>
        <begin position="139"/>
        <end position="187"/>
    </location>
</feature>
<evidence type="ECO:0000313" key="8">
    <source>
        <dbReference type="Proteomes" id="UP001497482"/>
    </source>
</evidence>
<dbReference type="FunFam" id="2.20.100.10:FF:000019">
    <property type="entry name" value="Thrombospondin type 1 domain containing 7A"/>
    <property type="match status" value="1"/>
</dbReference>
<evidence type="ECO:0000256" key="3">
    <source>
        <dbReference type="ARBA" id="ARBA00023180"/>
    </source>
</evidence>
<dbReference type="SUPFAM" id="SSF82895">
    <property type="entry name" value="TSP-1 type 1 repeat"/>
    <property type="match status" value="2"/>
</dbReference>
<dbReference type="FunFam" id="2.20.100.10:FF:000031">
    <property type="entry name" value="Thrombospondin type 1 domain containing 7A"/>
    <property type="match status" value="1"/>
</dbReference>
<evidence type="ECO:0000256" key="5">
    <source>
        <dbReference type="SAM" id="Phobius"/>
    </source>
</evidence>
<dbReference type="PROSITE" id="PS50092">
    <property type="entry name" value="TSP1"/>
    <property type="match status" value="2"/>
</dbReference>
<dbReference type="SMART" id="SM00209">
    <property type="entry name" value="TSP1"/>
    <property type="match status" value="2"/>
</dbReference>
<dbReference type="AlphaFoldDB" id="A0AAV2MGF4"/>
<keyword evidence="1" id="KW-0732">Signal</keyword>
<dbReference type="InterPro" id="IPR039942">
    <property type="entry name" value="SBSPO"/>
</dbReference>
<feature type="transmembrane region" description="Helical" evidence="5">
    <location>
        <begin position="641"/>
        <end position="663"/>
    </location>
</feature>
<keyword evidence="3" id="KW-0325">Glycoprotein</keyword>
<dbReference type="InterPro" id="IPR044004">
    <property type="entry name" value="TSP1_spondin_dom"/>
</dbReference>
<reference evidence="7 8" key="1">
    <citation type="submission" date="2024-04" db="EMBL/GenBank/DDBJ databases">
        <authorList>
            <person name="Waldvogel A.-M."/>
            <person name="Schoenle A."/>
        </authorList>
    </citation>
    <scope>NUCLEOTIDE SEQUENCE [LARGE SCALE GENOMIC DNA]</scope>
</reference>
<evidence type="ECO:0000259" key="6">
    <source>
        <dbReference type="Pfam" id="PF19028"/>
    </source>
</evidence>
<keyword evidence="5" id="KW-0472">Membrane</keyword>
<dbReference type="InterPro" id="IPR036383">
    <property type="entry name" value="TSP1_rpt_sf"/>
</dbReference>
<dbReference type="Gene3D" id="2.20.100.10">
    <property type="entry name" value="Thrombospondin type-1 (TSP1) repeat"/>
    <property type="match status" value="2"/>
</dbReference>
<feature type="compositionally biased region" description="Basic and acidic residues" evidence="4">
    <location>
        <begin position="156"/>
        <end position="177"/>
    </location>
</feature>
<dbReference type="PANTHER" id="PTHR20920:SF5">
    <property type="entry name" value="SMB DOMAIN-CONTAINING PROTEIN"/>
    <property type="match status" value="1"/>
</dbReference>
<evidence type="ECO:0000256" key="2">
    <source>
        <dbReference type="ARBA" id="ARBA00023157"/>
    </source>
</evidence>
<organism evidence="7 8">
    <name type="scientific">Knipowitschia caucasica</name>
    <name type="common">Caucasian dwarf goby</name>
    <name type="synonym">Pomatoschistus caucasicus</name>
    <dbReference type="NCBI Taxonomy" id="637954"/>
    <lineage>
        <taxon>Eukaryota</taxon>
        <taxon>Metazoa</taxon>
        <taxon>Chordata</taxon>
        <taxon>Craniata</taxon>
        <taxon>Vertebrata</taxon>
        <taxon>Euteleostomi</taxon>
        <taxon>Actinopterygii</taxon>
        <taxon>Neopterygii</taxon>
        <taxon>Teleostei</taxon>
        <taxon>Neoteleostei</taxon>
        <taxon>Acanthomorphata</taxon>
        <taxon>Gobiaria</taxon>
        <taxon>Gobiiformes</taxon>
        <taxon>Gobioidei</taxon>
        <taxon>Gobiidae</taxon>
        <taxon>Gobiinae</taxon>
        <taxon>Knipowitschia</taxon>
    </lineage>
</organism>
<feature type="domain" description="Spondin-like TSP1" evidence="6">
    <location>
        <begin position="237"/>
        <end position="289"/>
    </location>
</feature>
<feature type="compositionally biased region" description="Low complexity" evidence="4">
    <location>
        <begin position="341"/>
        <end position="353"/>
    </location>
</feature>
<dbReference type="EMBL" id="OZ035829">
    <property type="protein sequence ID" value="CAL1612354.1"/>
    <property type="molecule type" value="Genomic_DNA"/>
</dbReference>
<evidence type="ECO:0000313" key="7">
    <source>
        <dbReference type="EMBL" id="CAL1612354.1"/>
    </source>
</evidence>
<protein>
    <recommendedName>
        <fullName evidence="6">Spondin-like TSP1 domain-containing protein</fullName>
    </recommendedName>
</protein>
<dbReference type="Pfam" id="PF19028">
    <property type="entry name" value="TSP1_spondin"/>
    <property type="match status" value="2"/>
</dbReference>
<accession>A0AAV2MGF4</accession>
<sequence length="921" mass="100162">MSLYPSLCTPRSQDPPPALSCSGGEEGLQTREVLCVQKADTSVTDDSICEYFEPKPRLEQACLIPCPQACVVSDYSPWTSCSKTCGTGLRNRVRSVLVPPVFGGAQCPNLTEFQSCKPGTCTGPDNVYSLRVGPWTPCAAPPLTREKRQAKRRRGKGEGPRVRGGGPKDPETKELIQKKRTRNRLNRQESPLWDVQVGFQRRPVVCVHRNGSTVAKHLCTQRDLPLTLQSCVLPRDCGLSDWSPWSPCSPSCSDPDSAGGTRARSRQVTQLSAGEGAQCKPMEETEACDPVGDVSPCPVSPPSTPLVSIPLHHTLITSLSTSRAHPHLSSLTYISLHRPSSRSPPTSSQNSPSNLIIDSSNLPQSPTSISSLSSLTLSYLSLDSSPVISYSHSVPNPGHLLQHRLLAPIKLCLILSSLTLSSYPLSPVNPPLTLPSSSSRYLIPSRPLSELSSPTLFYPSSELISVKSVPPRLLSVPLSHSHFLSPRLSSSLPPLAPPPSPHLLSSPPISNLLPSLFSSSPPSESDPHYQHQLLYSSSNPPHSLYRLVFSSSISRPPPPLSLFSVSLPRSSLFPSNLMLSAQLVPPLILLPLSSSNLFPLYSLFSSPLTYNNTSLLAPPHSVQHSPPPLTRNVSSSSSRIALFPLLIALAFSSAIPFTISLFFPSLSLVRLSSHRTDGLTPRPKKKKISSHLYSPKIHRRPMDIITLSNALRNHRLPHAHLLLLAYPHSAISLLQGPAIYPTTPSDRPSSSRYLIPSTSIKRTTNDNTPTPYLTIAPRIIVPLCPISIIPLHSPFQTDLLVSRSPSFSHLSSLFHSPPHIIHLFYPLILLPALSAPLLSLVFSSLSHPCQSSSPLLSSHDLAKFRKLCDCDATPPSIMTLLLRPHHSRHHLHSPLSLLSRPPSHSIHLTSSFLHSIISLSS</sequence>
<feature type="domain" description="Spondin-like TSP1" evidence="6">
    <location>
        <begin position="70"/>
        <end position="121"/>
    </location>
</feature>
<keyword evidence="2" id="KW-1015">Disulfide bond</keyword>
<feature type="region of interest" description="Disordered" evidence="4">
    <location>
        <begin position="336"/>
        <end position="360"/>
    </location>
</feature>
<keyword evidence="8" id="KW-1185">Reference proteome</keyword>
<dbReference type="Proteomes" id="UP001497482">
    <property type="component" value="Chromosome 7"/>
</dbReference>
<dbReference type="InterPro" id="IPR000884">
    <property type="entry name" value="TSP1_rpt"/>
</dbReference>
<feature type="region of interest" description="Disordered" evidence="4">
    <location>
        <begin position="1"/>
        <end position="25"/>
    </location>
</feature>
<gene>
    <name evidence="7" type="ORF">KC01_LOCUS38678</name>
</gene>
<keyword evidence="5" id="KW-1133">Transmembrane helix</keyword>